<dbReference type="GeneID" id="128314490"/>
<dbReference type="InterPro" id="IPR000840">
    <property type="entry name" value="G_retro_matrix"/>
</dbReference>
<name>A0ABM3PMZ6_ACIJB</name>
<dbReference type="SUPFAM" id="SSF47836">
    <property type="entry name" value="Retroviral matrix proteins"/>
    <property type="match status" value="1"/>
</dbReference>
<organism evidence="4 5">
    <name type="scientific">Acinonyx jubatus</name>
    <name type="common">Cheetah</name>
    <dbReference type="NCBI Taxonomy" id="32536"/>
    <lineage>
        <taxon>Eukaryota</taxon>
        <taxon>Metazoa</taxon>
        <taxon>Chordata</taxon>
        <taxon>Craniata</taxon>
        <taxon>Vertebrata</taxon>
        <taxon>Euteleostomi</taxon>
        <taxon>Mammalia</taxon>
        <taxon>Eutheria</taxon>
        <taxon>Laurasiatheria</taxon>
        <taxon>Carnivora</taxon>
        <taxon>Feliformia</taxon>
        <taxon>Felidae</taxon>
        <taxon>Felinae</taxon>
        <taxon>Acinonyx</taxon>
    </lineage>
</organism>
<reference evidence="5" key="1">
    <citation type="submission" date="2025-08" db="UniProtKB">
        <authorList>
            <consortium name="RefSeq"/>
        </authorList>
    </citation>
    <scope>IDENTIFICATION</scope>
    <source>
        <tissue evidence="5">Blood</tissue>
    </source>
</reference>
<protein>
    <submittedName>
        <fullName evidence="5">Uncharacterized protein LOC128314490</fullName>
    </submittedName>
</protein>
<dbReference type="InterPro" id="IPR036946">
    <property type="entry name" value="G_retro_matrix_sf"/>
</dbReference>
<feature type="domain" description="Gamma-retroviral matrix protein" evidence="3">
    <location>
        <begin position="56"/>
        <end position="163"/>
    </location>
</feature>
<dbReference type="InterPro" id="IPR050462">
    <property type="entry name" value="Retroviral_Gag-Pol_poly"/>
</dbReference>
<keyword evidence="2" id="KW-0812">Transmembrane</keyword>
<evidence type="ECO:0000259" key="3">
    <source>
        <dbReference type="Pfam" id="PF01140"/>
    </source>
</evidence>
<keyword evidence="4" id="KW-1185">Reference proteome</keyword>
<feature type="compositionally biased region" description="Low complexity" evidence="1">
    <location>
        <begin position="237"/>
        <end position="250"/>
    </location>
</feature>
<evidence type="ECO:0000313" key="4">
    <source>
        <dbReference type="Proteomes" id="UP001652583"/>
    </source>
</evidence>
<dbReference type="PANTHER" id="PTHR33166">
    <property type="entry name" value="GAG_P30 DOMAIN-CONTAINING PROTEIN"/>
    <property type="match status" value="1"/>
</dbReference>
<feature type="region of interest" description="Disordered" evidence="1">
    <location>
        <begin position="197"/>
        <end position="269"/>
    </location>
</feature>
<gene>
    <name evidence="5" type="primary">LOC128314490</name>
</gene>
<dbReference type="Proteomes" id="UP001652583">
    <property type="component" value="Chromosome B1"/>
</dbReference>
<dbReference type="InterPro" id="IPR010999">
    <property type="entry name" value="Retrovr_matrix"/>
</dbReference>
<evidence type="ECO:0000313" key="5">
    <source>
        <dbReference type="RefSeq" id="XP_053073047.1"/>
    </source>
</evidence>
<evidence type="ECO:0000256" key="2">
    <source>
        <dbReference type="SAM" id="Phobius"/>
    </source>
</evidence>
<feature type="transmembrane region" description="Helical" evidence="2">
    <location>
        <begin position="31"/>
        <end position="51"/>
    </location>
</feature>
<dbReference type="RefSeq" id="XP_053073047.1">
    <property type="nucleotide sequence ID" value="XM_053217072.1"/>
</dbReference>
<accession>A0ABM3PMZ6</accession>
<dbReference type="Pfam" id="PF01140">
    <property type="entry name" value="Gag_MA"/>
    <property type="match status" value="1"/>
</dbReference>
<keyword evidence="2" id="KW-1133">Transmembrane helix</keyword>
<dbReference type="Gene3D" id="1.10.150.180">
    <property type="entry name" value="Gamma-retroviral matrix domain"/>
    <property type="match status" value="1"/>
</dbReference>
<proteinExistence type="predicted"/>
<keyword evidence="2" id="KW-0472">Membrane</keyword>
<sequence length="301" mass="33625">MESPHRFWRDVESPQMSKPALSFASMKLEDFLGALCSSVFVFLCFVLWTYWTDVMGQTQTTPLSIMIDHFKDVRGRANNLSVEVRKGRLQFFCSSEWPTFNVGWPPEGTFDLPTIHRVRSIISQPKAGHLDQLPYIITWQDLVEDPPSWLKPFLAPLPPEPKPILALQGTKKKKSLTQPSAPLYPVLQGGTEEELIFPPLYNPSRMPEEHHPPPPGEADAVPRAGGGNAPVGSPPFTRQRAQRQQSTSATDSTILPCEPPDPQTRRGISPITIGLSPLVTSTIGKLRILSFPRNRQGLLIY</sequence>
<evidence type="ECO:0000256" key="1">
    <source>
        <dbReference type="SAM" id="MobiDB-lite"/>
    </source>
</evidence>